<dbReference type="PANTHER" id="PTHR11177">
    <property type="entry name" value="CHITINASE"/>
    <property type="match status" value="1"/>
</dbReference>
<dbReference type="InterPro" id="IPR017853">
    <property type="entry name" value="GH"/>
</dbReference>
<dbReference type="Gene3D" id="3.20.20.80">
    <property type="entry name" value="Glycosidases"/>
    <property type="match status" value="1"/>
</dbReference>
<dbReference type="GO" id="GO:0004568">
    <property type="term" value="F:chitinase activity"/>
    <property type="evidence" value="ECO:0007669"/>
    <property type="project" value="TreeGrafter"/>
</dbReference>
<accession>A0AAV6LHD3</accession>
<proteinExistence type="predicted"/>
<organism evidence="2 3">
    <name type="scientific">Rhododendron griersonianum</name>
    <dbReference type="NCBI Taxonomy" id="479676"/>
    <lineage>
        <taxon>Eukaryota</taxon>
        <taxon>Viridiplantae</taxon>
        <taxon>Streptophyta</taxon>
        <taxon>Embryophyta</taxon>
        <taxon>Tracheophyta</taxon>
        <taxon>Spermatophyta</taxon>
        <taxon>Magnoliopsida</taxon>
        <taxon>eudicotyledons</taxon>
        <taxon>Gunneridae</taxon>
        <taxon>Pentapetalae</taxon>
        <taxon>asterids</taxon>
        <taxon>Ericales</taxon>
        <taxon>Ericaceae</taxon>
        <taxon>Ericoideae</taxon>
        <taxon>Rhodoreae</taxon>
        <taxon>Rhododendron</taxon>
    </lineage>
</organism>
<dbReference type="GO" id="GO:0005576">
    <property type="term" value="C:extracellular region"/>
    <property type="evidence" value="ECO:0007669"/>
    <property type="project" value="TreeGrafter"/>
</dbReference>
<dbReference type="EMBL" id="JACTNZ010000001">
    <property type="protein sequence ID" value="KAG5564139.1"/>
    <property type="molecule type" value="Genomic_DNA"/>
</dbReference>
<dbReference type="PANTHER" id="PTHR11177:SF383">
    <property type="entry name" value="GLYCOSYL HYDROLASE FAMILY PROTEIN WITH CHITINASE INSERTION DOMAIN-CONTAINING PROTEIN"/>
    <property type="match status" value="1"/>
</dbReference>
<evidence type="ECO:0000259" key="1">
    <source>
        <dbReference type="PROSITE" id="PS51910"/>
    </source>
</evidence>
<evidence type="ECO:0000313" key="2">
    <source>
        <dbReference type="EMBL" id="KAG5564139.1"/>
    </source>
</evidence>
<dbReference type="Proteomes" id="UP000823749">
    <property type="component" value="Chromosome 1"/>
</dbReference>
<comment type="caution">
    <text evidence="2">The sequence shown here is derived from an EMBL/GenBank/DDBJ whole genome shotgun (WGS) entry which is preliminary data.</text>
</comment>
<dbReference type="GO" id="GO:0005975">
    <property type="term" value="P:carbohydrate metabolic process"/>
    <property type="evidence" value="ECO:0007669"/>
    <property type="project" value="InterPro"/>
</dbReference>
<evidence type="ECO:0000313" key="3">
    <source>
        <dbReference type="Proteomes" id="UP000823749"/>
    </source>
</evidence>
<protein>
    <recommendedName>
        <fullName evidence="1">GH18 domain-containing protein</fullName>
    </recommendedName>
</protein>
<keyword evidence="3" id="KW-1185">Reference proteome</keyword>
<gene>
    <name evidence="2" type="ORF">RHGRI_000356</name>
</gene>
<name>A0AAV6LHD3_9ERIC</name>
<dbReference type="GO" id="GO:0008061">
    <property type="term" value="F:chitin binding"/>
    <property type="evidence" value="ECO:0007669"/>
    <property type="project" value="TreeGrafter"/>
</dbReference>
<dbReference type="SUPFAM" id="SSF51445">
    <property type="entry name" value="(Trans)glycosidases"/>
    <property type="match status" value="1"/>
</dbReference>
<dbReference type="Pfam" id="PF00704">
    <property type="entry name" value="Glyco_hydro_18"/>
    <property type="match status" value="1"/>
</dbReference>
<feature type="domain" description="GH18" evidence="1">
    <location>
        <begin position="1"/>
        <end position="99"/>
    </location>
</feature>
<dbReference type="AlphaFoldDB" id="A0AAV6LHD3"/>
<sequence length="99" mass="10662">MANLGVLLDEWRAAVATEAQSAGQPPLLLTAAFYYAPSINGLNYPVLSISNILDWINLMAYDFYDDPTWAKVTNSHAALYDPSARLAEVMGSGLGSRPG</sequence>
<reference evidence="2" key="1">
    <citation type="submission" date="2020-08" db="EMBL/GenBank/DDBJ databases">
        <title>Plant Genome Project.</title>
        <authorList>
            <person name="Zhang R.-G."/>
        </authorList>
    </citation>
    <scope>NUCLEOTIDE SEQUENCE</scope>
    <source>
        <strain evidence="2">WSP0</strain>
        <tissue evidence="2">Leaf</tissue>
    </source>
</reference>
<dbReference type="InterPro" id="IPR001223">
    <property type="entry name" value="Glyco_hydro18_cat"/>
</dbReference>
<dbReference type="InterPro" id="IPR050314">
    <property type="entry name" value="Glycosyl_Hydrlase_18"/>
</dbReference>
<dbReference type="GO" id="GO:0006032">
    <property type="term" value="P:chitin catabolic process"/>
    <property type="evidence" value="ECO:0007669"/>
    <property type="project" value="TreeGrafter"/>
</dbReference>
<dbReference type="PROSITE" id="PS51910">
    <property type="entry name" value="GH18_2"/>
    <property type="match status" value="1"/>
</dbReference>